<dbReference type="OrthoDB" id="5801154at2"/>
<dbReference type="InterPro" id="IPR011990">
    <property type="entry name" value="TPR-like_helical_dom_sf"/>
</dbReference>
<dbReference type="SUPFAM" id="SSF48452">
    <property type="entry name" value="TPR-like"/>
    <property type="match status" value="1"/>
</dbReference>
<keyword evidence="2" id="KW-1185">Reference proteome</keyword>
<dbReference type="Gene3D" id="1.25.40.10">
    <property type="entry name" value="Tetratricopeptide repeat domain"/>
    <property type="match status" value="1"/>
</dbReference>
<reference evidence="1 2" key="1">
    <citation type="submission" date="2016-06" db="EMBL/GenBank/DDBJ databases">
        <title>Insight into the functional genes involving in sulfur oxidation in Pearl River water.</title>
        <authorList>
            <person name="Luo J."/>
            <person name="Tan X."/>
            <person name="Lin W."/>
        </authorList>
    </citation>
    <scope>NUCLEOTIDE SEQUENCE [LARGE SCALE GENOMIC DNA]</scope>
    <source>
        <strain evidence="1 2">LS2</strain>
    </source>
</reference>
<evidence type="ECO:0000313" key="2">
    <source>
        <dbReference type="Proteomes" id="UP000078596"/>
    </source>
</evidence>
<protein>
    <submittedName>
        <fullName evidence="1">Uncharacterized protein</fullName>
    </submittedName>
</protein>
<proteinExistence type="predicted"/>
<dbReference type="EMBL" id="CP016027">
    <property type="protein sequence ID" value="ANJ67934.1"/>
    <property type="molecule type" value="Genomic_DNA"/>
</dbReference>
<accession>A0A191ZJ70</accession>
<name>A0A191ZJ70_9GAMM</name>
<dbReference type="RefSeq" id="WP_066101796.1">
    <property type="nucleotide sequence ID" value="NZ_CP016027.1"/>
</dbReference>
<dbReference type="KEGG" id="haz:A9404_11595"/>
<dbReference type="Proteomes" id="UP000078596">
    <property type="component" value="Chromosome"/>
</dbReference>
<organism evidence="1 2">
    <name type="scientific">Halothiobacillus diazotrophicus</name>
    <dbReference type="NCBI Taxonomy" id="1860122"/>
    <lineage>
        <taxon>Bacteria</taxon>
        <taxon>Pseudomonadati</taxon>
        <taxon>Pseudomonadota</taxon>
        <taxon>Gammaproteobacteria</taxon>
        <taxon>Chromatiales</taxon>
        <taxon>Halothiobacillaceae</taxon>
        <taxon>Halothiobacillus</taxon>
    </lineage>
</organism>
<dbReference type="STRING" id="1860122.A9404_11595"/>
<gene>
    <name evidence="1" type="ORF">A9404_11595</name>
</gene>
<sequence>MTPITPPSDLPAELLPLFERMNQEGRAPNPPSRTEIRAVTDWFYEARWHTGRADQNELAWVRHWMDACDNPALAEITDAVCVQLIESGKISEAIELAEAMLAKCADFSVSYTLALAQAAQGSRDAAIATLEHALKTHAPDALVAEGMPLAHIGQAWLDLAHLYQQNKSLFKAIGPAKRAIALAQRDQQDDLLIDGLRFLVEQLIEQGGADEAWDNLAEFLSDTPSTTQLALWELAFMRLADQLSPEIVDRGAQLFLGTGKPDPLIKYLYKQAQATRDRDLTLIAFIIALKYRAPIDVAAPLAANLLLRDQDRQTESAPLIAAATMALAELPDERSIKRAHWHRDSMVQLISVAKHQGVPEAAVKLWAEDQRLYREHGIIDRAAEALRSELETPPAWLDLPANPQRTAEPTP</sequence>
<evidence type="ECO:0000313" key="1">
    <source>
        <dbReference type="EMBL" id="ANJ67934.1"/>
    </source>
</evidence>
<dbReference type="AlphaFoldDB" id="A0A191ZJ70"/>